<dbReference type="VEuPathDB" id="ToxoDB:TGP89_421660"/>
<dbReference type="Proteomes" id="UP000028828">
    <property type="component" value="Unassembled WGS sequence"/>
</dbReference>
<dbReference type="InterPro" id="IPR008918">
    <property type="entry name" value="HhH2"/>
</dbReference>
<sequence>MPRGERRQRAKAESTSPTREPDAPCSSVAFRCPSSLSDSSSASACVSSLRPSSASRTTSPTSSHASPYSSSSSRSSSSLSSHFSSLSSSPSRASPLPSPDSASFSSVSSPPLASASPRPSSASLGLSLDRFQLICVLAGCDYAPNIPGVGVRTAARLVRRHGADVHAVRLFVRSQRFRQHHST</sequence>
<feature type="region of interest" description="Disordered" evidence="1">
    <location>
        <begin position="1"/>
        <end position="119"/>
    </location>
</feature>
<evidence type="ECO:0000313" key="3">
    <source>
        <dbReference type="Proteomes" id="UP000028828"/>
    </source>
</evidence>
<dbReference type="SMART" id="SM00279">
    <property type="entry name" value="HhH2"/>
    <property type="match status" value="1"/>
</dbReference>
<feature type="compositionally biased region" description="Basic and acidic residues" evidence="1">
    <location>
        <begin position="1"/>
        <end position="12"/>
    </location>
</feature>
<dbReference type="SUPFAM" id="SSF47807">
    <property type="entry name" value="5' to 3' exonuclease, C-terminal subdomain"/>
    <property type="match status" value="1"/>
</dbReference>
<feature type="compositionally biased region" description="Low complexity" evidence="1">
    <location>
        <begin position="33"/>
        <end position="119"/>
    </location>
</feature>
<evidence type="ECO:0000313" key="2">
    <source>
        <dbReference type="EMBL" id="KFG27984.1"/>
    </source>
</evidence>
<dbReference type="AlphaFoldDB" id="A0A086J766"/>
<evidence type="ECO:0008006" key="4">
    <source>
        <dbReference type="Google" id="ProtNLM"/>
    </source>
</evidence>
<dbReference type="GO" id="GO:0003824">
    <property type="term" value="F:catalytic activity"/>
    <property type="evidence" value="ECO:0007669"/>
    <property type="project" value="InterPro"/>
</dbReference>
<gene>
    <name evidence="2" type="ORF">TGP89_421660</name>
</gene>
<comment type="caution">
    <text evidence="2">The sequence shown here is derived from an EMBL/GenBank/DDBJ whole genome shotgun (WGS) entry which is preliminary data.</text>
</comment>
<dbReference type="Gene3D" id="1.10.150.20">
    <property type="entry name" value="5' to 3' exonuclease, C-terminal subdomain"/>
    <property type="match status" value="1"/>
</dbReference>
<organism evidence="2 3">
    <name type="scientific">Toxoplasma gondii p89</name>
    <dbReference type="NCBI Taxonomy" id="943119"/>
    <lineage>
        <taxon>Eukaryota</taxon>
        <taxon>Sar</taxon>
        <taxon>Alveolata</taxon>
        <taxon>Apicomplexa</taxon>
        <taxon>Conoidasida</taxon>
        <taxon>Coccidia</taxon>
        <taxon>Eucoccidiorida</taxon>
        <taxon>Eimeriorina</taxon>
        <taxon>Sarcocystidae</taxon>
        <taxon>Toxoplasma</taxon>
    </lineage>
</organism>
<accession>A0A086J766</accession>
<dbReference type="EMBL" id="AEYI02002511">
    <property type="protein sequence ID" value="KFG27984.1"/>
    <property type="molecule type" value="Genomic_DNA"/>
</dbReference>
<evidence type="ECO:0000256" key="1">
    <source>
        <dbReference type="SAM" id="MobiDB-lite"/>
    </source>
</evidence>
<name>A0A086J766_TOXGO</name>
<dbReference type="GO" id="GO:0003677">
    <property type="term" value="F:DNA binding"/>
    <property type="evidence" value="ECO:0007669"/>
    <property type="project" value="InterPro"/>
</dbReference>
<protein>
    <recommendedName>
        <fullName evidence="4">Exonuclease 1</fullName>
    </recommendedName>
</protein>
<reference evidence="2 3" key="1">
    <citation type="submission" date="2014-03" db="EMBL/GenBank/DDBJ databases">
        <authorList>
            <person name="Sibley D."/>
            <person name="Venepally P."/>
            <person name="Karamycheva S."/>
            <person name="Hadjithomas M."/>
            <person name="Khan A."/>
            <person name="Brunk B."/>
            <person name="Roos D."/>
            <person name="Caler E."/>
            <person name="Lorenzi H."/>
        </authorList>
    </citation>
    <scope>NUCLEOTIDE SEQUENCE [LARGE SCALE GENOMIC DNA]</scope>
    <source>
        <strain evidence="3">p89</strain>
    </source>
</reference>
<dbReference type="InterPro" id="IPR036279">
    <property type="entry name" value="5-3_exonuclease_C_sf"/>
</dbReference>
<proteinExistence type="predicted"/>